<proteinExistence type="predicted"/>
<dbReference type="AlphaFoldDB" id="A0A9P9A255"/>
<evidence type="ECO:0000313" key="3">
    <source>
        <dbReference type="Proteomes" id="UP000758603"/>
    </source>
</evidence>
<keyword evidence="1" id="KW-0732">Signal</keyword>
<dbReference type="RefSeq" id="XP_045961854.1">
    <property type="nucleotide sequence ID" value="XM_046102113.1"/>
</dbReference>
<dbReference type="Proteomes" id="UP000758603">
    <property type="component" value="Unassembled WGS sequence"/>
</dbReference>
<feature type="chain" id="PRO_5040226904" description="Secreted protein" evidence="1">
    <location>
        <begin position="22"/>
        <end position="101"/>
    </location>
</feature>
<name>A0A9P9A255_9PEZI</name>
<dbReference type="GeneID" id="70131005"/>
<evidence type="ECO:0000256" key="1">
    <source>
        <dbReference type="SAM" id="SignalP"/>
    </source>
</evidence>
<organism evidence="2 3">
    <name type="scientific">Truncatella angustata</name>
    <dbReference type="NCBI Taxonomy" id="152316"/>
    <lineage>
        <taxon>Eukaryota</taxon>
        <taxon>Fungi</taxon>
        <taxon>Dikarya</taxon>
        <taxon>Ascomycota</taxon>
        <taxon>Pezizomycotina</taxon>
        <taxon>Sordariomycetes</taxon>
        <taxon>Xylariomycetidae</taxon>
        <taxon>Amphisphaeriales</taxon>
        <taxon>Sporocadaceae</taxon>
        <taxon>Truncatella</taxon>
    </lineage>
</organism>
<reference evidence="2" key="1">
    <citation type="journal article" date="2021" name="Nat. Commun.">
        <title>Genetic determinants of endophytism in the Arabidopsis root mycobiome.</title>
        <authorList>
            <person name="Mesny F."/>
            <person name="Miyauchi S."/>
            <person name="Thiergart T."/>
            <person name="Pickel B."/>
            <person name="Atanasova L."/>
            <person name="Karlsson M."/>
            <person name="Huettel B."/>
            <person name="Barry K.W."/>
            <person name="Haridas S."/>
            <person name="Chen C."/>
            <person name="Bauer D."/>
            <person name="Andreopoulos W."/>
            <person name="Pangilinan J."/>
            <person name="LaButti K."/>
            <person name="Riley R."/>
            <person name="Lipzen A."/>
            <person name="Clum A."/>
            <person name="Drula E."/>
            <person name="Henrissat B."/>
            <person name="Kohler A."/>
            <person name="Grigoriev I.V."/>
            <person name="Martin F.M."/>
            <person name="Hacquard S."/>
        </authorList>
    </citation>
    <scope>NUCLEOTIDE SEQUENCE</scope>
    <source>
        <strain evidence="2">MPI-SDFR-AT-0073</strain>
    </source>
</reference>
<keyword evidence="3" id="KW-1185">Reference proteome</keyword>
<evidence type="ECO:0000313" key="2">
    <source>
        <dbReference type="EMBL" id="KAH6657620.1"/>
    </source>
</evidence>
<evidence type="ECO:0008006" key="4">
    <source>
        <dbReference type="Google" id="ProtNLM"/>
    </source>
</evidence>
<accession>A0A9P9A255</accession>
<comment type="caution">
    <text evidence="2">The sequence shown here is derived from an EMBL/GenBank/DDBJ whole genome shotgun (WGS) entry which is preliminary data.</text>
</comment>
<dbReference type="EMBL" id="JAGPXC010000002">
    <property type="protein sequence ID" value="KAH6657620.1"/>
    <property type="molecule type" value="Genomic_DNA"/>
</dbReference>
<protein>
    <recommendedName>
        <fullName evidence="4">Secreted protein</fullName>
    </recommendedName>
</protein>
<feature type="signal peptide" evidence="1">
    <location>
        <begin position="1"/>
        <end position="21"/>
    </location>
</feature>
<gene>
    <name evidence="2" type="ORF">BKA67DRAFT_555815</name>
</gene>
<sequence>MHPRCLMVIIMIDTSSSGLWAVSRYRCSDLDFAIGMGSISAIRTTNATQCILLFCGKEIKRGGERREGLAFPHADPRSAHVRYMLGLGLGLGHWRQRSGVR</sequence>